<proteinExistence type="predicted"/>
<dbReference type="AlphaFoldDB" id="A0A8H4CW54"/>
<feature type="domain" description="Heterokaryon incompatibility" evidence="1">
    <location>
        <begin position="100"/>
        <end position="242"/>
    </location>
</feature>
<dbReference type="PANTHER" id="PTHR33112">
    <property type="entry name" value="DOMAIN PROTEIN, PUTATIVE-RELATED"/>
    <property type="match status" value="1"/>
</dbReference>
<comment type="caution">
    <text evidence="2">The sequence shown here is derived from an EMBL/GenBank/DDBJ whole genome shotgun (WGS) entry which is preliminary data.</text>
</comment>
<reference evidence="2" key="1">
    <citation type="journal article" date="2020" name="Phytopathology">
        <title>Genome sequence and comparative analysis of Colletotrichum gloeosporioides isolated from Liriodendron leaves.</title>
        <authorList>
            <person name="Fu F.F."/>
            <person name="Hao Z."/>
            <person name="Wang P."/>
            <person name="Lu Y."/>
            <person name="Xue L.J."/>
            <person name="Wei G."/>
            <person name="Tian Y."/>
            <person name="Baishi H."/>
            <person name="Xu H."/>
            <person name="Shi J."/>
            <person name="Cheng T."/>
            <person name="Wang G."/>
            <person name="Yi Y."/>
            <person name="Chen J."/>
        </authorList>
    </citation>
    <scope>NUCLEOTIDE SEQUENCE</scope>
    <source>
        <strain evidence="2">Lc1</strain>
    </source>
</reference>
<evidence type="ECO:0000313" key="2">
    <source>
        <dbReference type="EMBL" id="KAF3811064.1"/>
    </source>
</evidence>
<evidence type="ECO:0000259" key="1">
    <source>
        <dbReference type="Pfam" id="PF06985"/>
    </source>
</evidence>
<dbReference type="InterPro" id="IPR010730">
    <property type="entry name" value="HET"/>
</dbReference>
<organism evidence="2 3">
    <name type="scientific">Colletotrichum gloeosporioides</name>
    <name type="common">Anthracnose fungus</name>
    <name type="synonym">Glomerella cingulata</name>
    <dbReference type="NCBI Taxonomy" id="474922"/>
    <lineage>
        <taxon>Eukaryota</taxon>
        <taxon>Fungi</taxon>
        <taxon>Dikarya</taxon>
        <taxon>Ascomycota</taxon>
        <taxon>Pezizomycotina</taxon>
        <taxon>Sordariomycetes</taxon>
        <taxon>Hypocreomycetidae</taxon>
        <taxon>Glomerellales</taxon>
        <taxon>Glomerellaceae</taxon>
        <taxon>Colletotrichum</taxon>
        <taxon>Colletotrichum gloeosporioides species complex</taxon>
    </lineage>
</organism>
<name>A0A8H4CW54_COLGL</name>
<dbReference type="GeneID" id="69017528"/>
<keyword evidence="3" id="KW-1185">Reference proteome</keyword>
<feature type="non-terminal residue" evidence="2">
    <location>
        <position position="292"/>
    </location>
</feature>
<dbReference type="Pfam" id="PF06985">
    <property type="entry name" value="HET"/>
    <property type="match status" value="1"/>
</dbReference>
<dbReference type="Proteomes" id="UP000613401">
    <property type="component" value="Unassembled WGS sequence"/>
</dbReference>
<gene>
    <name evidence="2" type="ORF">GCG54_00010400</name>
</gene>
<evidence type="ECO:0000313" key="3">
    <source>
        <dbReference type="Proteomes" id="UP000613401"/>
    </source>
</evidence>
<reference evidence="2" key="2">
    <citation type="submission" date="2020-03" db="EMBL/GenBank/DDBJ databases">
        <authorList>
            <person name="Fu F.-F."/>
            <person name="Chen J."/>
        </authorList>
    </citation>
    <scope>NUCLEOTIDE SEQUENCE</scope>
    <source>
        <strain evidence="2">Lc1</strain>
    </source>
</reference>
<dbReference type="EMBL" id="WVTB01000008">
    <property type="protein sequence ID" value="KAF3811064.1"/>
    <property type="molecule type" value="Genomic_DNA"/>
</dbReference>
<dbReference type="RefSeq" id="XP_045270223.1">
    <property type="nucleotide sequence ID" value="XM_045410325.1"/>
</dbReference>
<dbReference type="PANTHER" id="PTHR33112:SF12">
    <property type="entry name" value="HETEROKARYON INCOMPATIBILITY DOMAIN-CONTAINING PROTEIN"/>
    <property type="match status" value="1"/>
</dbReference>
<accession>A0A8H4CW54</accession>
<protein>
    <recommendedName>
        <fullName evidence="1">Heterokaryon incompatibility domain-containing protein</fullName>
    </recommendedName>
</protein>
<sequence length="292" mass="32828">PAASGAFYVYGSRRCIICFAGEQVESLDTFQARVLLRPRIEQFIDFERISRWISACETDHSSTCGQETKSFSEAYPGLEVLRLIDVHDLCLVEVNDLQPYIALSYVWGGISTVRMTRANLSRFLKRNSLEPSARIPKTIRDTIDLARRLNIRYIWVDAFCLIQDDSEDLFQGISVMDKIFQRSWLTAVAASGHTANSGLPGFSGGSRVPREATVIQPDISVTVFMDLDGMLESTVYQTRGWTNPPLVTEPYTSLKTKSSFGAVVPTSLSFASTKHTILYWLHMGTFFPRLKT</sequence>